<protein>
    <recommendedName>
        <fullName evidence="3">FTP domain-containing protein</fullName>
    </recommendedName>
</protein>
<proteinExistence type="predicted"/>
<dbReference type="KEGG" id="hqi:H9L05_09990"/>
<keyword evidence="2" id="KW-1185">Reference proteome</keyword>
<organism evidence="1 2">
    <name type="scientific">Hymenobacter qilianensis</name>
    <dbReference type="NCBI Taxonomy" id="1385715"/>
    <lineage>
        <taxon>Bacteria</taxon>
        <taxon>Pseudomonadati</taxon>
        <taxon>Bacteroidota</taxon>
        <taxon>Cytophagia</taxon>
        <taxon>Cytophagales</taxon>
        <taxon>Hymenobacteraceae</taxon>
        <taxon>Hymenobacter</taxon>
    </lineage>
</organism>
<evidence type="ECO:0008006" key="3">
    <source>
        <dbReference type="Google" id="ProtNLM"/>
    </source>
</evidence>
<dbReference type="EMBL" id="CP060784">
    <property type="protein sequence ID" value="QNP53824.1"/>
    <property type="molecule type" value="Genomic_DNA"/>
</dbReference>
<accession>A0A7H0GZV8</accession>
<dbReference type="AlphaFoldDB" id="A0A7H0GZV8"/>
<dbReference type="Proteomes" id="UP000516093">
    <property type="component" value="Chromosome"/>
</dbReference>
<name>A0A7H0GZV8_9BACT</name>
<evidence type="ECO:0000313" key="2">
    <source>
        <dbReference type="Proteomes" id="UP000516093"/>
    </source>
</evidence>
<dbReference type="RefSeq" id="WP_187734026.1">
    <property type="nucleotide sequence ID" value="NZ_BMFN01000001.1"/>
</dbReference>
<sequence length="223" mass="25300">MKIQYYLFAALLSLCACTKNDLDEVVLDGKGCIKRVTNAPGPGDHEIRKSEQATAVRLFQQNALSLSDLRFTQFIEEDLVVEGITNHHVHVKAARFANGLPFLLNRAIYNFRNGKYVHRSDNDFIAAADTKPALTLAQVRALFFQEFVDYNKQSTSYKAEDFKDKCLTAELGYYTLRGNETPIRTILAWHVKPKGEEYPEAVINDSDGTTIYFFDGSWTSMPR</sequence>
<evidence type="ECO:0000313" key="1">
    <source>
        <dbReference type="EMBL" id="QNP53824.1"/>
    </source>
</evidence>
<reference evidence="1 2" key="1">
    <citation type="submission" date="2020-08" db="EMBL/GenBank/DDBJ databases">
        <title>Genome sequence of Hymenobacter qilianensis JCM 19763T.</title>
        <authorList>
            <person name="Hyun D.-W."/>
            <person name="Bae J.-W."/>
        </authorList>
    </citation>
    <scope>NUCLEOTIDE SEQUENCE [LARGE SCALE GENOMIC DNA]</scope>
    <source>
        <strain evidence="1 2">JCM 19763</strain>
    </source>
</reference>
<gene>
    <name evidence="1" type="ORF">H9L05_09990</name>
</gene>
<dbReference type="PROSITE" id="PS51257">
    <property type="entry name" value="PROKAR_LIPOPROTEIN"/>
    <property type="match status" value="1"/>
</dbReference>